<dbReference type="AlphaFoldDB" id="A0A151AS96"/>
<name>A0A151AS96_9CLOT</name>
<protein>
    <submittedName>
        <fullName evidence="1">Uncharacterized protein</fullName>
    </submittedName>
</protein>
<dbReference type="OrthoDB" id="384217at2"/>
<accession>A0A151AS96</accession>
<evidence type="ECO:0000313" key="1">
    <source>
        <dbReference type="EMBL" id="KYH30485.1"/>
    </source>
</evidence>
<keyword evidence="2" id="KW-1185">Reference proteome</keyword>
<dbReference type="PATRIC" id="fig|1121338.3.peg.2738"/>
<dbReference type="RefSeq" id="WP_066827391.1">
    <property type="nucleotide sequence ID" value="NZ_LTBA01000072.1"/>
</dbReference>
<dbReference type="EMBL" id="LTBA01000072">
    <property type="protein sequence ID" value="KYH30485.1"/>
    <property type="molecule type" value="Genomic_DNA"/>
</dbReference>
<proteinExistence type="predicted"/>
<comment type="caution">
    <text evidence="1">The sequence shown here is derived from an EMBL/GenBank/DDBJ whole genome shotgun (WGS) entry which is preliminary data.</text>
</comment>
<organism evidence="1 2">
    <name type="scientific">Clostridium tepidiprofundi DSM 19306</name>
    <dbReference type="NCBI Taxonomy" id="1121338"/>
    <lineage>
        <taxon>Bacteria</taxon>
        <taxon>Bacillati</taxon>
        <taxon>Bacillota</taxon>
        <taxon>Clostridia</taxon>
        <taxon>Eubacteriales</taxon>
        <taxon>Clostridiaceae</taxon>
        <taxon>Clostridium</taxon>
    </lineage>
</organism>
<sequence>MLYSKSFRDIFIDFQKEFLSLLSTTVTIGVSNVGSIYDIKRVYEESKQALKNKLYLGNNSIIKQISIDIILIALKTLSEYGKYSYRKIMNIFNLMLFN</sequence>
<reference evidence="1 2" key="1">
    <citation type="submission" date="2016-02" db="EMBL/GenBank/DDBJ databases">
        <title>Genome sequence of Clostridium tepidiprofundi DSM 19306.</title>
        <authorList>
            <person name="Poehlein A."/>
            <person name="Daniel R."/>
        </authorList>
    </citation>
    <scope>NUCLEOTIDE SEQUENCE [LARGE SCALE GENOMIC DNA]</scope>
    <source>
        <strain evidence="1 2">DSM 19306</strain>
    </source>
</reference>
<dbReference type="Proteomes" id="UP000075531">
    <property type="component" value="Unassembled WGS sequence"/>
</dbReference>
<gene>
    <name evidence="1" type="ORF">CLTEP_26320</name>
</gene>
<evidence type="ECO:0000313" key="2">
    <source>
        <dbReference type="Proteomes" id="UP000075531"/>
    </source>
</evidence>